<evidence type="ECO:0000256" key="1">
    <source>
        <dbReference type="SAM" id="MobiDB-lite"/>
    </source>
</evidence>
<reference evidence="2" key="1">
    <citation type="submission" date="2021-02" db="EMBL/GenBank/DDBJ databases">
        <authorList>
            <person name="Nowell W R."/>
        </authorList>
    </citation>
    <scope>NUCLEOTIDE SEQUENCE</scope>
</reference>
<evidence type="ECO:0000313" key="3">
    <source>
        <dbReference type="EMBL" id="CAF1657727.1"/>
    </source>
</evidence>
<organism evidence="2 4">
    <name type="scientific">Rotaria sordida</name>
    <dbReference type="NCBI Taxonomy" id="392033"/>
    <lineage>
        <taxon>Eukaryota</taxon>
        <taxon>Metazoa</taxon>
        <taxon>Spiralia</taxon>
        <taxon>Gnathifera</taxon>
        <taxon>Rotifera</taxon>
        <taxon>Eurotatoria</taxon>
        <taxon>Bdelloidea</taxon>
        <taxon>Philodinida</taxon>
        <taxon>Philodinidae</taxon>
        <taxon>Rotaria</taxon>
    </lineage>
</organism>
<name>A0A815TWU1_9BILA</name>
<sequence>MDSTNIIIPFDFPFAILEYRNNPDPNNKLVYAIADGQYTYGPLSLFQYHNDEKYSKTIRNEELPASLPCKEFYIVESGFSIDNAIEINDNNRGRIYVKEIDDESHQIQMKGLIQEMIECKNELRSLKSIVLSEDRMTRRSSSNINNCSLNTSYKSVNDDVLTPLRNKKQIQSTIVQRSISTIAARKNLHTPPRSQSVTTTRILLKNVRSSGYGQQYQSPSTKRQLSTFTTPEHSFHK</sequence>
<evidence type="ECO:0000313" key="4">
    <source>
        <dbReference type="Proteomes" id="UP000663854"/>
    </source>
</evidence>
<protein>
    <submittedName>
        <fullName evidence="2">Uncharacterized protein</fullName>
    </submittedName>
</protein>
<keyword evidence="5" id="KW-1185">Reference proteome</keyword>
<feature type="region of interest" description="Disordered" evidence="1">
    <location>
        <begin position="210"/>
        <end position="237"/>
    </location>
</feature>
<dbReference type="Proteomes" id="UP000663854">
    <property type="component" value="Unassembled WGS sequence"/>
</dbReference>
<proteinExistence type="predicted"/>
<evidence type="ECO:0000313" key="5">
    <source>
        <dbReference type="Proteomes" id="UP000663870"/>
    </source>
</evidence>
<dbReference type="EMBL" id="CAJNOH010010127">
    <property type="protein sequence ID" value="CAF1508591.1"/>
    <property type="molecule type" value="Genomic_DNA"/>
</dbReference>
<accession>A0A815TWU1</accession>
<comment type="caution">
    <text evidence="2">The sequence shown here is derived from an EMBL/GenBank/DDBJ whole genome shotgun (WGS) entry which is preliminary data.</text>
</comment>
<feature type="compositionally biased region" description="Polar residues" evidence="1">
    <location>
        <begin position="219"/>
        <end position="237"/>
    </location>
</feature>
<dbReference type="EMBL" id="CAJNOL010011938">
    <property type="protein sequence ID" value="CAF1657727.1"/>
    <property type="molecule type" value="Genomic_DNA"/>
</dbReference>
<gene>
    <name evidence="3" type="ORF">JXQ802_LOCUS55560</name>
    <name evidence="2" type="ORF">PYM288_LOCUS39027</name>
</gene>
<evidence type="ECO:0000313" key="2">
    <source>
        <dbReference type="EMBL" id="CAF1508591.1"/>
    </source>
</evidence>
<dbReference type="Proteomes" id="UP000663870">
    <property type="component" value="Unassembled WGS sequence"/>
</dbReference>
<dbReference type="AlphaFoldDB" id="A0A815TWU1"/>